<proteinExistence type="predicted"/>
<dbReference type="EMBL" id="JBHTCO010000020">
    <property type="protein sequence ID" value="MFC7394365.1"/>
    <property type="molecule type" value="Genomic_DNA"/>
</dbReference>
<evidence type="ECO:0000313" key="1">
    <source>
        <dbReference type="EMBL" id="MFC7394365.1"/>
    </source>
</evidence>
<name>A0ABW2Q2S9_9BACL</name>
<gene>
    <name evidence="1" type="ORF">ACFQRG_15515</name>
</gene>
<dbReference type="RefSeq" id="WP_380967650.1">
    <property type="nucleotide sequence ID" value="NZ_JBHTCO010000020.1"/>
</dbReference>
<accession>A0ABW2Q2S9</accession>
<evidence type="ECO:0000313" key="2">
    <source>
        <dbReference type="Proteomes" id="UP001596505"/>
    </source>
</evidence>
<reference evidence="2" key="1">
    <citation type="journal article" date="2019" name="Int. J. Syst. Evol. Microbiol.">
        <title>The Global Catalogue of Microorganisms (GCM) 10K type strain sequencing project: providing services to taxonomists for standard genome sequencing and annotation.</title>
        <authorList>
            <consortium name="The Broad Institute Genomics Platform"/>
            <consortium name="The Broad Institute Genome Sequencing Center for Infectious Disease"/>
            <person name="Wu L."/>
            <person name="Ma J."/>
        </authorList>
    </citation>
    <scope>NUCLEOTIDE SEQUENCE [LARGE SCALE GENOMIC DNA]</scope>
    <source>
        <strain evidence="2">CGMCC 1.16305</strain>
    </source>
</reference>
<comment type="caution">
    <text evidence="1">The sequence shown here is derived from an EMBL/GenBank/DDBJ whole genome shotgun (WGS) entry which is preliminary data.</text>
</comment>
<sequence length="63" mass="7451">MIEVEIEPIRKHHAKCIPKDSLEKKEAFRKIKLGTVKVASLFRILAFSPPKKFGEWKKFHFKD</sequence>
<organism evidence="1 2">
    <name type="scientific">Scopulibacillus cellulosilyticus</name>
    <dbReference type="NCBI Taxonomy" id="2665665"/>
    <lineage>
        <taxon>Bacteria</taxon>
        <taxon>Bacillati</taxon>
        <taxon>Bacillota</taxon>
        <taxon>Bacilli</taxon>
        <taxon>Bacillales</taxon>
        <taxon>Sporolactobacillaceae</taxon>
        <taxon>Scopulibacillus</taxon>
    </lineage>
</organism>
<dbReference type="Proteomes" id="UP001596505">
    <property type="component" value="Unassembled WGS sequence"/>
</dbReference>
<protein>
    <submittedName>
        <fullName evidence="1">Uncharacterized protein</fullName>
    </submittedName>
</protein>
<keyword evidence="2" id="KW-1185">Reference proteome</keyword>